<proteinExistence type="predicted"/>
<organism evidence="1 2">
    <name type="scientific">Rhizopus oryzae</name>
    <name type="common">Mucormycosis agent</name>
    <name type="synonym">Rhizopus arrhizus var. delemar</name>
    <dbReference type="NCBI Taxonomy" id="64495"/>
    <lineage>
        <taxon>Eukaryota</taxon>
        <taxon>Fungi</taxon>
        <taxon>Fungi incertae sedis</taxon>
        <taxon>Mucoromycota</taxon>
        <taxon>Mucoromycotina</taxon>
        <taxon>Mucoromycetes</taxon>
        <taxon>Mucorales</taxon>
        <taxon>Mucorineae</taxon>
        <taxon>Rhizopodaceae</taxon>
        <taxon>Rhizopus</taxon>
    </lineage>
</organism>
<protein>
    <submittedName>
        <fullName evidence="1">Uncharacterized protein</fullName>
    </submittedName>
</protein>
<gene>
    <name evidence="1" type="ORF">G6F64_000373</name>
</gene>
<sequence length="152" mass="16984">MSPDLADFNTAPPVIIETVYWVHLNTRILSVPNYVGLVVHKLSSNRYLEVNFDNDELRTIACIHGLHFDYGQVIIRPALACRPSSIIRRATLQPLPWLLPHNLQEGLRRTLSNYGSIRDVGIVTDSETGAFFGSDYAVLDCSPGHSQSFDGF</sequence>
<name>A0A9P7BYB1_RHIOR</name>
<dbReference type="Proteomes" id="UP000716291">
    <property type="component" value="Unassembled WGS sequence"/>
</dbReference>
<dbReference type="EMBL" id="JAANQT010000022">
    <property type="protein sequence ID" value="KAG1315801.1"/>
    <property type="molecule type" value="Genomic_DNA"/>
</dbReference>
<dbReference type="AlphaFoldDB" id="A0A9P7BYB1"/>
<reference evidence="1" key="1">
    <citation type="journal article" date="2020" name="Microb. Genom.">
        <title>Genetic diversity of clinical and environmental Mucorales isolates obtained from an investigation of mucormycosis cases among solid organ transplant recipients.</title>
        <authorList>
            <person name="Nguyen M.H."/>
            <person name="Kaul D."/>
            <person name="Muto C."/>
            <person name="Cheng S.J."/>
            <person name="Richter R.A."/>
            <person name="Bruno V.M."/>
            <person name="Liu G."/>
            <person name="Beyhan S."/>
            <person name="Sundermann A.J."/>
            <person name="Mounaud S."/>
            <person name="Pasculle A.W."/>
            <person name="Nierman W.C."/>
            <person name="Driscoll E."/>
            <person name="Cumbie R."/>
            <person name="Clancy C.J."/>
            <person name="Dupont C.L."/>
        </authorList>
    </citation>
    <scope>NUCLEOTIDE SEQUENCE</scope>
    <source>
        <strain evidence="1">GL11</strain>
    </source>
</reference>
<evidence type="ECO:0000313" key="2">
    <source>
        <dbReference type="Proteomes" id="UP000716291"/>
    </source>
</evidence>
<keyword evidence="2" id="KW-1185">Reference proteome</keyword>
<accession>A0A9P7BYB1</accession>
<comment type="caution">
    <text evidence="1">The sequence shown here is derived from an EMBL/GenBank/DDBJ whole genome shotgun (WGS) entry which is preliminary data.</text>
</comment>
<evidence type="ECO:0000313" key="1">
    <source>
        <dbReference type="EMBL" id="KAG1315801.1"/>
    </source>
</evidence>